<name>A0A3E4GPL8_9FIRM</name>
<accession>A0A3E4GPL8</accession>
<dbReference type="InterPro" id="IPR013520">
    <property type="entry name" value="Ribonucl_H"/>
</dbReference>
<dbReference type="Gene3D" id="3.30.420.10">
    <property type="entry name" value="Ribonuclease H-like superfamily/Ribonuclease H"/>
    <property type="match status" value="1"/>
</dbReference>
<dbReference type="GO" id="GO:0008408">
    <property type="term" value="F:3'-5' exonuclease activity"/>
    <property type="evidence" value="ECO:0007669"/>
    <property type="project" value="TreeGrafter"/>
</dbReference>
<keyword evidence="2" id="KW-0378">Hydrolase</keyword>
<gene>
    <name evidence="5" type="ORF">DXD67_08915</name>
</gene>
<dbReference type="InterPro" id="IPR036397">
    <property type="entry name" value="RNaseH_sf"/>
</dbReference>
<dbReference type="Proteomes" id="UP000260655">
    <property type="component" value="Unassembled WGS sequence"/>
</dbReference>
<dbReference type="EMBL" id="QSOV01000008">
    <property type="protein sequence ID" value="RGJ23144.1"/>
    <property type="molecule type" value="Genomic_DNA"/>
</dbReference>
<evidence type="ECO:0000256" key="1">
    <source>
        <dbReference type="ARBA" id="ARBA00022722"/>
    </source>
</evidence>
<dbReference type="InterPro" id="IPR012337">
    <property type="entry name" value="RNaseH-like_sf"/>
</dbReference>
<proteinExistence type="predicted"/>
<evidence type="ECO:0000256" key="2">
    <source>
        <dbReference type="ARBA" id="ARBA00022801"/>
    </source>
</evidence>
<dbReference type="SMART" id="SM00479">
    <property type="entry name" value="EXOIII"/>
    <property type="match status" value="1"/>
</dbReference>
<dbReference type="GO" id="GO:0003677">
    <property type="term" value="F:DNA binding"/>
    <property type="evidence" value="ECO:0007669"/>
    <property type="project" value="InterPro"/>
</dbReference>
<dbReference type="AlphaFoldDB" id="A0A3E4GPL8"/>
<sequence length="234" mass="26522">MLKSYVCFDLETTGLDPLYNEIIEIGALKVRDGKVAERFMEFIHPQEEISPMITNLTGITNEMVANARPADTVLSDFLEFCEDDVLIGHNVGFDYSFMKSGASNLGLTFEKFGIDTFKIAQRTLKSLPSKSLSSLCEYYQIENKAAHRAYYDALATAKLYQTLAHYFENEDPSLFKPQQLTYKIKKVQPATAKQVALLQRLCSQKKKVPEWNPDTITRSEASRLIDSLLKSKVI</sequence>
<protein>
    <submittedName>
        <fullName evidence="5">3'-5' exonuclease</fullName>
    </submittedName>
</protein>
<dbReference type="InterPro" id="IPR006054">
    <property type="entry name" value="DnaQ"/>
</dbReference>
<keyword evidence="1" id="KW-0540">Nuclease</keyword>
<dbReference type="SUPFAM" id="SSF53098">
    <property type="entry name" value="Ribonuclease H-like"/>
    <property type="match status" value="1"/>
</dbReference>
<evidence type="ECO:0000313" key="6">
    <source>
        <dbReference type="Proteomes" id="UP000260655"/>
    </source>
</evidence>
<dbReference type="NCBIfam" id="TIGR00573">
    <property type="entry name" value="dnaq"/>
    <property type="match status" value="1"/>
</dbReference>
<dbReference type="CDD" id="cd06127">
    <property type="entry name" value="DEDDh"/>
    <property type="match status" value="1"/>
</dbReference>
<feature type="domain" description="Exonuclease" evidence="4">
    <location>
        <begin position="4"/>
        <end position="169"/>
    </location>
</feature>
<evidence type="ECO:0000259" key="4">
    <source>
        <dbReference type="SMART" id="SM00479"/>
    </source>
</evidence>
<comment type="caution">
    <text evidence="5">The sequence shown here is derived from an EMBL/GenBank/DDBJ whole genome shotgun (WGS) entry which is preliminary data.</text>
</comment>
<keyword evidence="3 5" id="KW-0269">Exonuclease</keyword>
<dbReference type="PANTHER" id="PTHR30231:SF4">
    <property type="entry name" value="PROTEIN NEN2"/>
    <property type="match status" value="1"/>
</dbReference>
<evidence type="ECO:0000256" key="3">
    <source>
        <dbReference type="ARBA" id="ARBA00022839"/>
    </source>
</evidence>
<dbReference type="FunFam" id="3.30.420.10:FF:000045">
    <property type="entry name" value="3'-5' exonuclease DinG"/>
    <property type="match status" value="1"/>
</dbReference>
<dbReference type="GO" id="GO:0006260">
    <property type="term" value="P:DNA replication"/>
    <property type="evidence" value="ECO:0007669"/>
    <property type="project" value="InterPro"/>
</dbReference>
<dbReference type="PANTHER" id="PTHR30231">
    <property type="entry name" value="DNA POLYMERASE III SUBUNIT EPSILON"/>
    <property type="match status" value="1"/>
</dbReference>
<dbReference type="GO" id="GO:0003887">
    <property type="term" value="F:DNA-directed DNA polymerase activity"/>
    <property type="evidence" value="ECO:0007669"/>
    <property type="project" value="InterPro"/>
</dbReference>
<dbReference type="RefSeq" id="WP_117557696.1">
    <property type="nucleotide sequence ID" value="NZ_QSOV01000008.1"/>
</dbReference>
<reference evidence="5 6" key="1">
    <citation type="submission" date="2018-08" db="EMBL/GenBank/DDBJ databases">
        <title>A genome reference for cultivated species of the human gut microbiota.</title>
        <authorList>
            <person name="Zou Y."/>
            <person name="Xue W."/>
            <person name="Luo G."/>
        </authorList>
    </citation>
    <scope>NUCLEOTIDE SEQUENCE [LARGE SCALE GENOMIC DNA]</scope>
    <source>
        <strain evidence="5 6">TM07-19</strain>
    </source>
</reference>
<dbReference type="Pfam" id="PF00929">
    <property type="entry name" value="RNase_T"/>
    <property type="match status" value="1"/>
</dbReference>
<evidence type="ECO:0000313" key="5">
    <source>
        <dbReference type="EMBL" id="RGJ23144.1"/>
    </source>
</evidence>
<organism evidence="5 6">
    <name type="scientific">Coprococcus comes</name>
    <dbReference type="NCBI Taxonomy" id="410072"/>
    <lineage>
        <taxon>Bacteria</taxon>
        <taxon>Bacillati</taxon>
        <taxon>Bacillota</taxon>
        <taxon>Clostridia</taxon>
        <taxon>Lachnospirales</taxon>
        <taxon>Lachnospiraceae</taxon>
        <taxon>Coprococcus</taxon>
    </lineage>
</organism>